<dbReference type="Gene3D" id="3.20.20.300">
    <property type="entry name" value="Glycoside hydrolase, family 3, N-terminal domain"/>
    <property type="match status" value="1"/>
</dbReference>
<dbReference type="EC" id="3.2.1.21" evidence="8"/>
<comment type="similarity">
    <text evidence="1 4">Belongs to the glycosyl hydrolase 3 family.</text>
</comment>
<dbReference type="Pfam" id="PF14310">
    <property type="entry name" value="Fn3-like"/>
    <property type="match status" value="1"/>
</dbReference>
<evidence type="ECO:0000256" key="2">
    <source>
        <dbReference type="ARBA" id="ARBA00022801"/>
    </source>
</evidence>
<proteinExistence type="inferred from homology"/>
<dbReference type="PANTHER" id="PTHR42715">
    <property type="entry name" value="BETA-GLUCOSIDASE"/>
    <property type="match status" value="1"/>
</dbReference>
<dbReference type="FunFam" id="2.60.40.10:FF:000495">
    <property type="entry name" value="Periplasmic beta-glucosidase"/>
    <property type="match status" value="1"/>
</dbReference>
<dbReference type="InterPro" id="IPR026891">
    <property type="entry name" value="Fn3-like"/>
</dbReference>
<dbReference type="Proteomes" id="UP000251937">
    <property type="component" value="Unassembled WGS sequence"/>
</dbReference>
<keyword evidence="9" id="KW-1185">Reference proteome</keyword>
<dbReference type="GO" id="GO:0008422">
    <property type="term" value="F:beta-glucosidase activity"/>
    <property type="evidence" value="ECO:0007669"/>
    <property type="project" value="UniProtKB-EC"/>
</dbReference>
<accession>A0AAX2ILB3</accession>
<dbReference type="InterPro" id="IPR002772">
    <property type="entry name" value="Glyco_hydro_3_C"/>
</dbReference>
<evidence type="ECO:0000256" key="5">
    <source>
        <dbReference type="SAM" id="SignalP"/>
    </source>
</evidence>
<dbReference type="Pfam" id="PF00933">
    <property type="entry name" value="Glyco_hydro_3"/>
    <property type="match status" value="1"/>
</dbReference>
<dbReference type="EMBL" id="FUZE01000012">
    <property type="protein sequence ID" value="SKB88454.1"/>
    <property type="molecule type" value="Genomic_DNA"/>
</dbReference>
<keyword evidence="2 4" id="KW-0378">Hydrolase</keyword>
<dbReference type="PANTHER" id="PTHR42715:SF10">
    <property type="entry name" value="BETA-GLUCOSIDASE"/>
    <property type="match status" value="1"/>
</dbReference>
<keyword evidence="3" id="KW-0119">Carbohydrate metabolism</keyword>
<evidence type="ECO:0000313" key="9">
    <source>
        <dbReference type="Proteomes" id="UP000190669"/>
    </source>
</evidence>
<dbReference type="Gene3D" id="2.60.40.10">
    <property type="entry name" value="Immunoglobulins"/>
    <property type="match status" value="1"/>
</dbReference>
<dbReference type="AlphaFoldDB" id="A0AAX2ILB3"/>
<dbReference type="Proteomes" id="UP000190669">
    <property type="component" value="Unassembled WGS sequence"/>
</dbReference>
<dbReference type="RefSeq" id="WP_079465866.1">
    <property type="nucleotide sequence ID" value="NZ_CP033934.1"/>
</dbReference>
<dbReference type="SUPFAM" id="SSF52279">
    <property type="entry name" value="Beta-D-glucan exohydrolase, C-terminal domain"/>
    <property type="match status" value="1"/>
</dbReference>
<name>A0AAX2ILB3_9FLAO</name>
<feature type="signal peptide" evidence="5">
    <location>
        <begin position="1"/>
        <end position="21"/>
    </location>
</feature>
<sequence>MKNLASFFLLLSLCCPQQSVAQQKYNSQITKQNMLYTDAEIDQLLLKLTDEEKVSLVIGRGMDNVGNVGVIDGRVPGAGGQTYDVKRLGIPDIILCDGPSGLRISPIRENTTKTFYATAFPSETVLGSTWSKDLAQHIGRALGTEAKEYGIDVLLAPGVNIHRNPLGGRNFEYFSEDPVLSGMMAMNLINAVQELGVGTSLKHYAANNAEHNRLFSNSLVSERALRELYLRPFEIAVKGSQPWTIMTSYNKLNNTYTSARRDLNYQLLREEWGFKGLVMTDWYSGFPNVEIIRAGNQSNDVSAQIRSGNDLIMPGSKIQLEAALEDVKSGKLSKKDLDFAVRNVLRLVSKSPSPLQYKYSDSPNLKAHANLSRAVAAEGTVMLKNSNTLPLVSNTRIATFGVGSYHLVVGGTGSSEVATSYNVPIYKGLQNAKFNLYKPLLEKYVPYVEEEERKDIERRAKLNVLAPLGVIAQLNITDDELSDAVKNTDVAIFTVGRNSAEEQDLNVDTEYNLTKEEESLLNRISSAYKKQNKKVIVVLNVGSVMNTSWSDKADAILVTWFSGAEGGNAFADIVSGKVNPSGKTTATFPKSYADVPSAKSFYASEASDYRDIRYTEGIYVGYRYYDSFNIETAYPFGFGLSFTKFNYTDLKLDKQDFKDNIKVSVKITNTGKVAGKEAVQLYVGAPKGTIDKPLKALVDFGKTKLLQPDESEIIELSIGAKEIASFYPDKSQWIADAGTYTILVGKSSQDIVLKSEFKIKNTLVVEKVKPAFTEKLDFSDLKK</sequence>
<dbReference type="KEGG" id="cbp:EB354_10445"/>
<dbReference type="InterPro" id="IPR036962">
    <property type="entry name" value="Glyco_hydro_3_N_sf"/>
</dbReference>
<dbReference type="InterPro" id="IPR017853">
    <property type="entry name" value="GH"/>
</dbReference>
<dbReference type="InterPro" id="IPR013783">
    <property type="entry name" value="Ig-like_fold"/>
</dbReference>
<evidence type="ECO:0000313" key="7">
    <source>
        <dbReference type="EMBL" id="SKB88454.1"/>
    </source>
</evidence>
<comment type="caution">
    <text evidence="8">The sequence shown here is derived from an EMBL/GenBank/DDBJ whole genome shotgun (WGS) entry which is preliminary data.</text>
</comment>
<dbReference type="Pfam" id="PF01915">
    <property type="entry name" value="Glyco_hydro_3_C"/>
    <property type="match status" value="1"/>
</dbReference>
<protein>
    <submittedName>
        <fullName evidence="7 8">Beta-glucosidase</fullName>
        <ecNumber evidence="8">3.2.1.21</ecNumber>
    </submittedName>
</protein>
<keyword evidence="5" id="KW-0732">Signal</keyword>
<feature type="chain" id="PRO_5043544853" evidence="5">
    <location>
        <begin position="22"/>
        <end position="783"/>
    </location>
</feature>
<dbReference type="InterPro" id="IPR036881">
    <property type="entry name" value="Glyco_hydro_3_C_sf"/>
</dbReference>
<dbReference type="InterPro" id="IPR001764">
    <property type="entry name" value="Glyco_hydro_3_N"/>
</dbReference>
<dbReference type="Gene3D" id="3.40.50.1700">
    <property type="entry name" value="Glycoside hydrolase family 3 C-terminal domain"/>
    <property type="match status" value="1"/>
</dbReference>
<dbReference type="InterPro" id="IPR050288">
    <property type="entry name" value="Cellulose_deg_GH3"/>
</dbReference>
<dbReference type="SMART" id="SM01217">
    <property type="entry name" value="Fn3_like"/>
    <property type="match status" value="1"/>
</dbReference>
<keyword evidence="4 8" id="KW-0326">Glycosidase</keyword>
<dbReference type="EMBL" id="UAVR01000011">
    <property type="protein sequence ID" value="SQA89988.1"/>
    <property type="molecule type" value="Genomic_DNA"/>
</dbReference>
<dbReference type="PRINTS" id="PR00133">
    <property type="entry name" value="GLHYDRLASE3"/>
</dbReference>
<evidence type="ECO:0000256" key="3">
    <source>
        <dbReference type="ARBA" id="ARBA00023277"/>
    </source>
</evidence>
<feature type="domain" description="Fibronectin type III-like" evidence="6">
    <location>
        <begin position="677"/>
        <end position="748"/>
    </location>
</feature>
<dbReference type="PROSITE" id="PS00775">
    <property type="entry name" value="GLYCOSYL_HYDROL_F3"/>
    <property type="match status" value="1"/>
</dbReference>
<evidence type="ECO:0000313" key="8">
    <source>
        <dbReference type="EMBL" id="SQA89988.1"/>
    </source>
</evidence>
<dbReference type="SUPFAM" id="SSF51445">
    <property type="entry name" value="(Trans)glycosidases"/>
    <property type="match status" value="1"/>
</dbReference>
<reference evidence="8 10" key="2">
    <citation type="submission" date="2018-06" db="EMBL/GenBank/DDBJ databases">
        <authorList>
            <consortium name="Pathogen Informatics"/>
            <person name="Doyle S."/>
        </authorList>
    </citation>
    <scope>NUCLEOTIDE SEQUENCE [LARGE SCALE GENOMIC DNA]</scope>
    <source>
        <strain evidence="8 10">NCTC11212</strain>
    </source>
</reference>
<evidence type="ECO:0000256" key="1">
    <source>
        <dbReference type="ARBA" id="ARBA00005336"/>
    </source>
</evidence>
<reference evidence="7 9" key="1">
    <citation type="submission" date="2017-02" db="EMBL/GenBank/DDBJ databases">
        <authorList>
            <person name="Varghese N."/>
            <person name="Submissions S."/>
        </authorList>
    </citation>
    <scope>NUCLEOTIDE SEQUENCE [LARGE SCALE GENOMIC DNA]</scope>
    <source>
        <strain evidence="7 9">DSM 16775</strain>
    </source>
</reference>
<dbReference type="InterPro" id="IPR019800">
    <property type="entry name" value="Glyco_hydro_3_AS"/>
</dbReference>
<gene>
    <name evidence="8" type="primary">bglB</name>
    <name evidence="8" type="ORF">NCTC11212_02200</name>
    <name evidence="7" type="ORF">SAMN05421800_11274</name>
</gene>
<evidence type="ECO:0000313" key="10">
    <source>
        <dbReference type="Proteomes" id="UP000251937"/>
    </source>
</evidence>
<organism evidence="8 10">
    <name type="scientific">Chryseobacterium balustinum</name>
    <dbReference type="NCBI Taxonomy" id="246"/>
    <lineage>
        <taxon>Bacteria</taxon>
        <taxon>Pseudomonadati</taxon>
        <taxon>Bacteroidota</taxon>
        <taxon>Flavobacteriia</taxon>
        <taxon>Flavobacteriales</taxon>
        <taxon>Weeksellaceae</taxon>
        <taxon>Chryseobacterium group</taxon>
        <taxon>Chryseobacterium</taxon>
    </lineage>
</organism>
<evidence type="ECO:0000256" key="4">
    <source>
        <dbReference type="RuleBase" id="RU361161"/>
    </source>
</evidence>
<dbReference type="GO" id="GO:0005975">
    <property type="term" value="P:carbohydrate metabolic process"/>
    <property type="evidence" value="ECO:0007669"/>
    <property type="project" value="InterPro"/>
</dbReference>
<evidence type="ECO:0000259" key="6">
    <source>
        <dbReference type="SMART" id="SM01217"/>
    </source>
</evidence>